<keyword evidence="3" id="KW-0804">Transcription</keyword>
<evidence type="ECO:0000256" key="3">
    <source>
        <dbReference type="ARBA" id="ARBA00023163"/>
    </source>
</evidence>
<dbReference type="PANTHER" id="PTHR30055">
    <property type="entry name" value="HTH-TYPE TRANSCRIPTIONAL REGULATOR RUTR"/>
    <property type="match status" value="1"/>
</dbReference>
<keyword evidence="2 4" id="KW-0238">DNA-binding</keyword>
<dbReference type="SUPFAM" id="SSF46689">
    <property type="entry name" value="Homeodomain-like"/>
    <property type="match status" value="1"/>
</dbReference>
<dbReference type="Proteomes" id="UP001442841">
    <property type="component" value="Chromosome"/>
</dbReference>
<dbReference type="PANTHER" id="PTHR30055:SF234">
    <property type="entry name" value="HTH-TYPE TRANSCRIPTIONAL REGULATOR BETI"/>
    <property type="match status" value="1"/>
</dbReference>
<feature type="DNA-binding region" description="H-T-H motif" evidence="4">
    <location>
        <begin position="34"/>
        <end position="53"/>
    </location>
</feature>
<keyword evidence="7" id="KW-1185">Reference proteome</keyword>
<proteinExistence type="predicted"/>
<dbReference type="InterPro" id="IPR036271">
    <property type="entry name" value="Tet_transcr_reg_TetR-rel_C_sf"/>
</dbReference>
<dbReference type="Gene3D" id="1.10.357.10">
    <property type="entry name" value="Tetracycline Repressor, domain 2"/>
    <property type="match status" value="1"/>
</dbReference>
<accession>A0ABZ3FRK3</accession>
<protein>
    <submittedName>
        <fullName evidence="6">TetR/AcrR family transcriptional regulator</fullName>
    </submittedName>
</protein>
<evidence type="ECO:0000313" key="6">
    <source>
        <dbReference type="EMBL" id="XAN08726.1"/>
    </source>
</evidence>
<dbReference type="InterPro" id="IPR050109">
    <property type="entry name" value="HTH-type_TetR-like_transc_reg"/>
</dbReference>
<evidence type="ECO:0000313" key="7">
    <source>
        <dbReference type="Proteomes" id="UP001442841"/>
    </source>
</evidence>
<evidence type="ECO:0000256" key="4">
    <source>
        <dbReference type="PROSITE-ProRule" id="PRU00335"/>
    </source>
</evidence>
<dbReference type="PROSITE" id="PS50977">
    <property type="entry name" value="HTH_TETR_2"/>
    <property type="match status" value="1"/>
</dbReference>
<dbReference type="PRINTS" id="PR00455">
    <property type="entry name" value="HTHTETR"/>
</dbReference>
<evidence type="ECO:0000256" key="2">
    <source>
        <dbReference type="ARBA" id="ARBA00023125"/>
    </source>
</evidence>
<dbReference type="InterPro" id="IPR001647">
    <property type="entry name" value="HTH_TetR"/>
</dbReference>
<dbReference type="Pfam" id="PF00440">
    <property type="entry name" value="TetR_N"/>
    <property type="match status" value="1"/>
</dbReference>
<dbReference type="SUPFAM" id="SSF48498">
    <property type="entry name" value="Tetracyclin repressor-like, C-terminal domain"/>
    <property type="match status" value="1"/>
</dbReference>
<dbReference type="InterPro" id="IPR009057">
    <property type="entry name" value="Homeodomain-like_sf"/>
</dbReference>
<keyword evidence="1" id="KW-0805">Transcription regulation</keyword>
<evidence type="ECO:0000259" key="5">
    <source>
        <dbReference type="PROSITE" id="PS50977"/>
    </source>
</evidence>
<dbReference type="RefSeq" id="WP_425310155.1">
    <property type="nucleotide sequence ID" value="NZ_CP154795.1"/>
</dbReference>
<dbReference type="EMBL" id="CP154795">
    <property type="protein sequence ID" value="XAN08726.1"/>
    <property type="molecule type" value="Genomic_DNA"/>
</dbReference>
<feature type="domain" description="HTH tetR-type" evidence="5">
    <location>
        <begin position="11"/>
        <end position="71"/>
    </location>
</feature>
<reference evidence="6 7" key="1">
    <citation type="submission" date="2024-04" db="EMBL/GenBank/DDBJ databases">
        <title>Isolation of an actinomycete strain from pig manure.</title>
        <authorList>
            <person name="Gong T."/>
            <person name="Yu Z."/>
            <person name="An M."/>
            <person name="Wei C."/>
            <person name="Yang W."/>
            <person name="Liu L."/>
        </authorList>
    </citation>
    <scope>NUCLEOTIDE SEQUENCE [LARGE SCALE GENOMIC DNA]</scope>
    <source>
        <strain evidence="6 7">ZF39</strain>
    </source>
</reference>
<gene>
    <name evidence="6" type="ORF">AADG42_15900</name>
</gene>
<sequence>MSAQPRTARGTATKEKLLRAAEDVFTELGYHEASIVKITEAAGVAMGTFYNYYDSKLQIFENLVEDLNRRVRRAMSEASAAAPDRLSAERAGFRAFFDFTARHPGLYRVIRQAEFVSPRALQMHYERIIDGYADGLRAAVATGEIGEIDPDVASWAFMGMGELIGLRWLLWEAPDKGPASIPEDVFEHTLDLVRRALRPDPDTVAQED</sequence>
<evidence type="ECO:0000256" key="1">
    <source>
        <dbReference type="ARBA" id="ARBA00023015"/>
    </source>
</evidence>
<dbReference type="Gene3D" id="1.10.10.60">
    <property type="entry name" value="Homeodomain-like"/>
    <property type="match status" value="1"/>
</dbReference>
<name>A0ABZ3FRK3_9ACTN</name>
<organism evidence="6 7">
    <name type="scientific">Ammonicoccus fulvus</name>
    <dbReference type="NCBI Taxonomy" id="3138240"/>
    <lineage>
        <taxon>Bacteria</taxon>
        <taxon>Bacillati</taxon>
        <taxon>Actinomycetota</taxon>
        <taxon>Actinomycetes</taxon>
        <taxon>Propionibacteriales</taxon>
        <taxon>Propionibacteriaceae</taxon>
        <taxon>Ammonicoccus</taxon>
    </lineage>
</organism>